<feature type="non-terminal residue" evidence="1">
    <location>
        <position position="1"/>
    </location>
</feature>
<evidence type="ECO:0000313" key="2">
    <source>
        <dbReference type="Proteomes" id="UP000789901"/>
    </source>
</evidence>
<name>A0ABN7XCM1_GIGMA</name>
<keyword evidence="2" id="KW-1185">Reference proteome</keyword>
<accession>A0ABN7XCM1</accession>
<dbReference type="EMBL" id="CAJVQB010104850">
    <property type="protein sequence ID" value="CAG8851200.1"/>
    <property type="molecule type" value="Genomic_DNA"/>
</dbReference>
<protein>
    <submittedName>
        <fullName evidence="1">33332_t:CDS:1</fullName>
    </submittedName>
</protein>
<reference evidence="1 2" key="1">
    <citation type="submission" date="2021-06" db="EMBL/GenBank/DDBJ databases">
        <authorList>
            <person name="Kallberg Y."/>
            <person name="Tangrot J."/>
            <person name="Rosling A."/>
        </authorList>
    </citation>
    <scope>NUCLEOTIDE SEQUENCE [LARGE SCALE GENOMIC DNA]</scope>
    <source>
        <strain evidence="1 2">120-4 pot B 10/14</strain>
    </source>
</reference>
<gene>
    <name evidence="1" type="ORF">GMARGA_LOCUS40610</name>
</gene>
<dbReference type="Proteomes" id="UP000789901">
    <property type="component" value="Unassembled WGS sequence"/>
</dbReference>
<proteinExistence type="predicted"/>
<comment type="caution">
    <text evidence="1">The sequence shown here is derived from an EMBL/GenBank/DDBJ whole genome shotgun (WGS) entry which is preliminary data.</text>
</comment>
<organism evidence="1 2">
    <name type="scientific">Gigaspora margarita</name>
    <dbReference type="NCBI Taxonomy" id="4874"/>
    <lineage>
        <taxon>Eukaryota</taxon>
        <taxon>Fungi</taxon>
        <taxon>Fungi incertae sedis</taxon>
        <taxon>Mucoromycota</taxon>
        <taxon>Glomeromycotina</taxon>
        <taxon>Glomeromycetes</taxon>
        <taxon>Diversisporales</taxon>
        <taxon>Gigasporaceae</taxon>
        <taxon>Gigaspora</taxon>
    </lineage>
</organism>
<sequence>ESISLNQSDQIIVIDPLVTKHYRQPTTKRLKSSSKCQSYKASIHSYYMINSQDSNLRIPLAPLLNNDSNDRHALNNNIEKPCNK</sequence>
<feature type="non-terminal residue" evidence="1">
    <location>
        <position position="84"/>
    </location>
</feature>
<evidence type="ECO:0000313" key="1">
    <source>
        <dbReference type="EMBL" id="CAG8851200.1"/>
    </source>
</evidence>